<feature type="transmembrane region" description="Helical" evidence="8">
    <location>
        <begin position="179"/>
        <end position="199"/>
    </location>
</feature>
<evidence type="ECO:0000313" key="10">
    <source>
        <dbReference type="Proteomes" id="UP000322110"/>
    </source>
</evidence>
<evidence type="ECO:0000256" key="7">
    <source>
        <dbReference type="ARBA" id="ARBA00023136"/>
    </source>
</evidence>
<feature type="transmembrane region" description="Helical" evidence="8">
    <location>
        <begin position="234"/>
        <end position="255"/>
    </location>
</feature>
<feature type="transmembrane region" description="Helical" evidence="8">
    <location>
        <begin position="331"/>
        <end position="364"/>
    </location>
</feature>
<dbReference type="EMBL" id="VUKA01000005">
    <property type="protein sequence ID" value="KAA2212827.1"/>
    <property type="molecule type" value="Genomic_DNA"/>
</dbReference>
<evidence type="ECO:0000256" key="5">
    <source>
        <dbReference type="ARBA" id="ARBA00022692"/>
    </source>
</evidence>
<comment type="similarity">
    <text evidence="2">Belongs to the autoinducer-2 exporter (AI-2E) (TC 2.A.86) family.</text>
</comment>
<gene>
    <name evidence="9" type="ORF">F0Q34_11880</name>
</gene>
<evidence type="ECO:0000313" key="9">
    <source>
        <dbReference type="EMBL" id="KAA2212827.1"/>
    </source>
</evidence>
<evidence type="ECO:0000256" key="1">
    <source>
        <dbReference type="ARBA" id="ARBA00004651"/>
    </source>
</evidence>
<dbReference type="PANTHER" id="PTHR21716:SF67">
    <property type="entry name" value="TRANSPORT PROTEIN YDIK-RELATED"/>
    <property type="match status" value="1"/>
</dbReference>
<dbReference type="InterPro" id="IPR002549">
    <property type="entry name" value="AI-2E-like"/>
</dbReference>
<evidence type="ECO:0000256" key="8">
    <source>
        <dbReference type="SAM" id="Phobius"/>
    </source>
</evidence>
<sequence>MNRPPELKTDVADTPPLGGGAASGGGITSMIERAVVLLLLGGLLLGVALVLLPFLTAVLFAVVLAVATWPLRSALVRLGLTRRLAALLMVLLGLALVGLPLLATTPRLASRIGEGARLLQTSLATLPQAPPDWISGMPVLGKRLSLAWHELAVEEGGLRRAVDSYADWLMHGVLAVARGLVDSMLQFLLALVVAGTFWASGDTLGRVLMDVVQRLGGAPAVVALQAAGGALRSVAYGVVGTACFQGVAMGIGAGISGVPGAMALGFLVLLLAISQIGQLFIPFVWGGAAWWLFRHDAAGWGAFMAAWGLLLVSASDNLIRPWLISRGVEMPLALVILGVFGGFISFGFLGLFTGPVLLAVAFTLLQAWRGGGSPTVK</sequence>
<dbReference type="Pfam" id="PF01594">
    <property type="entry name" value="AI-2E_transport"/>
    <property type="match status" value="1"/>
</dbReference>
<name>A0A5B2TEE1_9PROT</name>
<keyword evidence="3" id="KW-0813">Transport</keyword>
<evidence type="ECO:0000256" key="6">
    <source>
        <dbReference type="ARBA" id="ARBA00022989"/>
    </source>
</evidence>
<keyword evidence="5 8" id="KW-0812">Transmembrane</keyword>
<organism evidence="9 10">
    <name type="scientific">Teichococcus oryzae</name>
    <dbReference type="NCBI Taxonomy" id="1608942"/>
    <lineage>
        <taxon>Bacteria</taxon>
        <taxon>Pseudomonadati</taxon>
        <taxon>Pseudomonadota</taxon>
        <taxon>Alphaproteobacteria</taxon>
        <taxon>Acetobacterales</taxon>
        <taxon>Roseomonadaceae</taxon>
        <taxon>Roseomonas</taxon>
    </lineage>
</organism>
<dbReference type="Proteomes" id="UP000322110">
    <property type="component" value="Unassembled WGS sequence"/>
</dbReference>
<feature type="transmembrane region" description="Helical" evidence="8">
    <location>
        <begin position="297"/>
        <end position="319"/>
    </location>
</feature>
<dbReference type="AlphaFoldDB" id="A0A5B2TEE1"/>
<evidence type="ECO:0000256" key="2">
    <source>
        <dbReference type="ARBA" id="ARBA00009773"/>
    </source>
</evidence>
<evidence type="ECO:0000256" key="4">
    <source>
        <dbReference type="ARBA" id="ARBA00022475"/>
    </source>
</evidence>
<keyword evidence="4" id="KW-1003">Cell membrane</keyword>
<keyword evidence="6 8" id="KW-1133">Transmembrane helix</keyword>
<accession>A0A5B2TEE1</accession>
<reference evidence="9 10" key="1">
    <citation type="journal article" date="2015" name="Int. J. Syst. Evol. Microbiol.">
        <title>Roseomonas oryzae sp. nov., isolated from paddy rhizosphere soil.</title>
        <authorList>
            <person name="Ramaprasad E.V."/>
            <person name="Sasikala Ch."/>
            <person name="Ramana Ch.V."/>
        </authorList>
    </citation>
    <scope>NUCLEOTIDE SEQUENCE [LARGE SCALE GENOMIC DNA]</scope>
    <source>
        <strain evidence="9 10">KCTC 42542</strain>
    </source>
</reference>
<keyword evidence="10" id="KW-1185">Reference proteome</keyword>
<dbReference type="GO" id="GO:0005886">
    <property type="term" value="C:plasma membrane"/>
    <property type="evidence" value="ECO:0007669"/>
    <property type="project" value="UniProtKB-SubCell"/>
</dbReference>
<feature type="transmembrane region" description="Helical" evidence="8">
    <location>
        <begin position="35"/>
        <end position="64"/>
    </location>
</feature>
<comment type="caution">
    <text evidence="9">The sequence shown here is derived from an EMBL/GenBank/DDBJ whole genome shotgun (WGS) entry which is preliminary data.</text>
</comment>
<feature type="transmembrane region" description="Helical" evidence="8">
    <location>
        <begin position="84"/>
        <end position="103"/>
    </location>
</feature>
<evidence type="ECO:0000256" key="3">
    <source>
        <dbReference type="ARBA" id="ARBA00022448"/>
    </source>
</evidence>
<protein>
    <submittedName>
        <fullName evidence="9">AI-2E family transporter</fullName>
    </submittedName>
</protein>
<feature type="transmembrane region" description="Helical" evidence="8">
    <location>
        <begin position="262"/>
        <end position="285"/>
    </location>
</feature>
<keyword evidence="7 8" id="KW-0472">Membrane</keyword>
<comment type="subcellular location">
    <subcellularLocation>
        <location evidence="1">Cell membrane</location>
        <topology evidence="1">Multi-pass membrane protein</topology>
    </subcellularLocation>
</comment>
<proteinExistence type="inferred from homology"/>
<dbReference type="PANTHER" id="PTHR21716">
    <property type="entry name" value="TRANSMEMBRANE PROTEIN"/>
    <property type="match status" value="1"/>
</dbReference>